<protein>
    <submittedName>
        <fullName evidence="1">Uncharacterized protein</fullName>
    </submittedName>
</protein>
<reference evidence="1 2" key="1">
    <citation type="submission" date="2019-05" db="EMBL/GenBank/DDBJ databases">
        <title>Another draft genome of Portunus trituberculatus and its Hox gene families provides insights of decapod evolution.</title>
        <authorList>
            <person name="Jeong J.-H."/>
            <person name="Song I."/>
            <person name="Kim S."/>
            <person name="Choi T."/>
            <person name="Kim D."/>
            <person name="Ryu S."/>
            <person name="Kim W."/>
        </authorList>
    </citation>
    <scope>NUCLEOTIDE SEQUENCE [LARGE SCALE GENOMIC DNA]</scope>
    <source>
        <tissue evidence="1">Muscle</tissue>
    </source>
</reference>
<gene>
    <name evidence="1" type="ORF">E2C01_033575</name>
</gene>
<dbReference type="Proteomes" id="UP000324222">
    <property type="component" value="Unassembled WGS sequence"/>
</dbReference>
<keyword evidence="2" id="KW-1185">Reference proteome</keyword>
<dbReference type="EMBL" id="VSRR010004549">
    <property type="protein sequence ID" value="MPC40020.1"/>
    <property type="molecule type" value="Genomic_DNA"/>
</dbReference>
<dbReference type="AlphaFoldDB" id="A0A5B7EYA2"/>
<organism evidence="1 2">
    <name type="scientific">Portunus trituberculatus</name>
    <name type="common">Swimming crab</name>
    <name type="synonym">Neptunus trituberculatus</name>
    <dbReference type="NCBI Taxonomy" id="210409"/>
    <lineage>
        <taxon>Eukaryota</taxon>
        <taxon>Metazoa</taxon>
        <taxon>Ecdysozoa</taxon>
        <taxon>Arthropoda</taxon>
        <taxon>Crustacea</taxon>
        <taxon>Multicrustacea</taxon>
        <taxon>Malacostraca</taxon>
        <taxon>Eumalacostraca</taxon>
        <taxon>Eucarida</taxon>
        <taxon>Decapoda</taxon>
        <taxon>Pleocyemata</taxon>
        <taxon>Brachyura</taxon>
        <taxon>Eubrachyura</taxon>
        <taxon>Portunoidea</taxon>
        <taxon>Portunidae</taxon>
        <taxon>Portuninae</taxon>
        <taxon>Portunus</taxon>
    </lineage>
</organism>
<sequence>MKKKKLKTPVVILIEIWETETNPHSNVHRPHVLPSSNALVEKGWAAGLKVKVRSRAPGSTG</sequence>
<name>A0A5B7EYA2_PORTR</name>
<comment type="caution">
    <text evidence="1">The sequence shown here is derived from an EMBL/GenBank/DDBJ whole genome shotgun (WGS) entry which is preliminary data.</text>
</comment>
<evidence type="ECO:0000313" key="1">
    <source>
        <dbReference type="EMBL" id="MPC40020.1"/>
    </source>
</evidence>
<evidence type="ECO:0000313" key="2">
    <source>
        <dbReference type="Proteomes" id="UP000324222"/>
    </source>
</evidence>
<proteinExistence type="predicted"/>
<accession>A0A5B7EYA2</accession>